<sequence>MSLSCSTRYELPEPSDLHQTSMTMQPMRTTMEVDITMAD</sequence>
<dbReference type="Proteomes" id="UP000824890">
    <property type="component" value="Unassembled WGS sequence"/>
</dbReference>
<evidence type="ECO:0000313" key="2">
    <source>
        <dbReference type="EMBL" id="KAH0875506.1"/>
    </source>
</evidence>
<proteinExistence type="predicted"/>
<feature type="region of interest" description="Disordered" evidence="1">
    <location>
        <begin position="1"/>
        <end position="39"/>
    </location>
</feature>
<keyword evidence="3" id="KW-1185">Reference proteome</keyword>
<name>A0ABQ7Z5M1_BRANA</name>
<protein>
    <submittedName>
        <fullName evidence="2">Uncharacterized protein</fullName>
    </submittedName>
</protein>
<gene>
    <name evidence="2" type="ORF">HID58_072868</name>
</gene>
<evidence type="ECO:0000256" key="1">
    <source>
        <dbReference type="SAM" id="MobiDB-lite"/>
    </source>
</evidence>
<feature type="compositionally biased region" description="Polar residues" evidence="1">
    <location>
        <begin position="17"/>
        <end position="28"/>
    </location>
</feature>
<evidence type="ECO:0000313" key="3">
    <source>
        <dbReference type="Proteomes" id="UP000824890"/>
    </source>
</evidence>
<dbReference type="EMBL" id="JAGKQM010000016">
    <property type="protein sequence ID" value="KAH0875506.1"/>
    <property type="molecule type" value="Genomic_DNA"/>
</dbReference>
<accession>A0ABQ7Z5M1</accession>
<reference evidence="2 3" key="1">
    <citation type="submission" date="2021-05" db="EMBL/GenBank/DDBJ databases">
        <title>Genome Assembly of Synthetic Allotetraploid Brassica napus Reveals Homoeologous Exchanges between Subgenomes.</title>
        <authorList>
            <person name="Davis J.T."/>
        </authorList>
    </citation>
    <scope>NUCLEOTIDE SEQUENCE [LARGE SCALE GENOMIC DNA]</scope>
    <source>
        <strain evidence="3">cv. Da-Ae</strain>
        <tissue evidence="2">Seedling</tissue>
    </source>
</reference>
<comment type="caution">
    <text evidence="2">The sequence shown here is derived from an EMBL/GenBank/DDBJ whole genome shotgun (WGS) entry which is preliminary data.</text>
</comment>
<organism evidence="2 3">
    <name type="scientific">Brassica napus</name>
    <name type="common">Rape</name>
    <dbReference type="NCBI Taxonomy" id="3708"/>
    <lineage>
        <taxon>Eukaryota</taxon>
        <taxon>Viridiplantae</taxon>
        <taxon>Streptophyta</taxon>
        <taxon>Embryophyta</taxon>
        <taxon>Tracheophyta</taxon>
        <taxon>Spermatophyta</taxon>
        <taxon>Magnoliopsida</taxon>
        <taxon>eudicotyledons</taxon>
        <taxon>Gunneridae</taxon>
        <taxon>Pentapetalae</taxon>
        <taxon>rosids</taxon>
        <taxon>malvids</taxon>
        <taxon>Brassicales</taxon>
        <taxon>Brassicaceae</taxon>
        <taxon>Brassiceae</taxon>
        <taxon>Brassica</taxon>
    </lineage>
</organism>